<evidence type="ECO:0000313" key="2">
    <source>
        <dbReference type="EMBL" id="MPC26333.1"/>
    </source>
</evidence>
<gene>
    <name evidence="2" type="ORF">E2C01_019468</name>
</gene>
<protein>
    <submittedName>
        <fullName evidence="2">Uncharacterized protein</fullName>
    </submittedName>
</protein>
<reference evidence="2 3" key="1">
    <citation type="submission" date="2019-05" db="EMBL/GenBank/DDBJ databases">
        <title>Another draft genome of Portunus trituberculatus and its Hox gene families provides insights of decapod evolution.</title>
        <authorList>
            <person name="Jeong J.-H."/>
            <person name="Song I."/>
            <person name="Kim S."/>
            <person name="Choi T."/>
            <person name="Kim D."/>
            <person name="Ryu S."/>
            <person name="Kim W."/>
        </authorList>
    </citation>
    <scope>NUCLEOTIDE SEQUENCE [LARGE SCALE GENOMIC DNA]</scope>
    <source>
        <tissue evidence="2">Muscle</tissue>
    </source>
</reference>
<organism evidence="2 3">
    <name type="scientific">Portunus trituberculatus</name>
    <name type="common">Swimming crab</name>
    <name type="synonym">Neptunus trituberculatus</name>
    <dbReference type="NCBI Taxonomy" id="210409"/>
    <lineage>
        <taxon>Eukaryota</taxon>
        <taxon>Metazoa</taxon>
        <taxon>Ecdysozoa</taxon>
        <taxon>Arthropoda</taxon>
        <taxon>Crustacea</taxon>
        <taxon>Multicrustacea</taxon>
        <taxon>Malacostraca</taxon>
        <taxon>Eumalacostraca</taxon>
        <taxon>Eucarida</taxon>
        <taxon>Decapoda</taxon>
        <taxon>Pleocyemata</taxon>
        <taxon>Brachyura</taxon>
        <taxon>Eubrachyura</taxon>
        <taxon>Portunoidea</taxon>
        <taxon>Portunidae</taxon>
        <taxon>Portuninae</taxon>
        <taxon>Portunus</taxon>
    </lineage>
</organism>
<proteinExistence type="predicted"/>
<dbReference type="EMBL" id="VSRR010001587">
    <property type="protein sequence ID" value="MPC26333.1"/>
    <property type="molecule type" value="Genomic_DNA"/>
</dbReference>
<sequence length="106" mass="12161">MCNFGEYVPLVSLYVFGVIEKDKCGCKMATFSRPHPPRLALPPPNDSLPPPRSRIHPPPYRSHICSHPLCIHARYKYCNSYKQRRHDRPSGQEAWDRSWDNGAAEG</sequence>
<evidence type="ECO:0000256" key="1">
    <source>
        <dbReference type="SAM" id="MobiDB-lite"/>
    </source>
</evidence>
<dbReference type="AlphaFoldDB" id="A0A5B7DZH3"/>
<feature type="region of interest" description="Disordered" evidence="1">
    <location>
        <begin position="86"/>
        <end position="106"/>
    </location>
</feature>
<keyword evidence="3" id="KW-1185">Reference proteome</keyword>
<name>A0A5B7DZH3_PORTR</name>
<accession>A0A5B7DZH3</accession>
<feature type="compositionally biased region" description="Basic and acidic residues" evidence="1">
    <location>
        <begin position="88"/>
        <end position="99"/>
    </location>
</feature>
<comment type="caution">
    <text evidence="2">The sequence shown here is derived from an EMBL/GenBank/DDBJ whole genome shotgun (WGS) entry which is preliminary data.</text>
</comment>
<dbReference type="Proteomes" id="UP000324222">
    <property type="component" value="Unassembled WGS sequence"/>
</dbReference>
<evidence type="ECO:0000313" key="3">
    <source>
        <dbReference type="Proteomes" id="UP000324222"/>
    </source>
</evidence>